<evidence type="ECO:0000256" key="5">
    <source>
        <dbReference type="SAM" id="MobiDB-lite"/>
    </source>
</evidence>
<evidence type="ECO:0000256" key="4">
    <source>
        <dbReference type="PROSITE-ProRule" id="PRU00221"/>
    </source>
</evidence>
<dbReference type="Gene3D" id="2.130.10.10">
    <property type="entry name" value="YVTN repeat-like/Quinoprotein amine dehydrogenase"/>
    <property type="match status" value="2"/>
</dbReference>
<reference evidence="7" key="1">
    <citation type="submission" date="2014-05" db="EMBL/GenBank/DDBJ databases">
        <authorList>
            <person name="Chronopoulou M."/>
        </authorList>
    </citation>
    <scope>NUCLEOTIDE SEQUENCE</scope>
    <source>
        <tissue evidence="7">Whole organism</tissue>
    </source>
</reference>
<evidence type="ECO:0000313" key="7">
    <source>
        <dbReference type="EMBL" id="CDW45609.1"/>
    </source>
</evidence>
<dbReference type="SMART" id="SM00320">
    <property type="entry name" value="WD40"/>
    <property type="match status" value="5"/>
</dbReference>
<feature type="compositionally biased region" description="Low complexity" evidence="5">
    <location>
        <begin position="839"/>
        <end position="848"/>
    </location>
</feature>
<dbReference type="FunFam" id="1.25.10.10:FF:000276">
    <property type="entry name" value="Regulatory-associated protein of mTOR isoform 1"/>
    <property type="match status" value="1"/>
</dbReference>
<accession>A0A0K2V540</accession>
<dbReference type="GO" id="GO:0030674">
    <property type="term" value="F:protein-macromolecule adaptor activity"/>
    <property type="evidence" value="ECO:0007669"/>
    <property type="project" value="TreeGrafter"/>
</dbReference>
<name>A0A0K2V540_LEPSM</name>
<dbReference type="GO" id="GO:0071230">
    <property type="term" value="P:cellular response to amino acid stimulus"/>
    <property type="evidence" value="ECO:0007669"/>
    <property type="project" value="TreeGrafter"/>
</dbReference>
<dbReference type="InterPro" id="IPR029347">
    <property type="entry name" value="Raptor_N"/>
</dbReference>
<feature type="repeat" description="WD" evidence="4">
    <location>
        <begin position="1053"/>
        <end position="1066"/>
    </location>
</feature>
<evidence type="ECO:0000256" key="1">
    <source>
        <dbReference type="ARBA" id="ARBA00009257"/>
    </source>
</evidence>
<feature type="region of interest" description="Disordered" evidence="5">
    <location>
        <begin position="839"/>
        <end position="898"/>
    </location>
</feature>
<feature type="compositionally biased region" description="Polar residues" evidence="5">
    <location>
        <begin position="886"/>
        <end position="898"/>
    </location>
</feature>
<organism evidence="7">
    <name type="scientific">Lepeophtheirus salmonis</name>
    <name type="common">Salmon louse</name>
    <name type="synonym">Caligus salmonis</name>
    <dbReference type="NCBI Taxonomy" id="72036"/>
    <lineage>
        <taxon>Eukaryota</taxon>
        <taxon>Metazoa</taxon>
        <taxon>Ecdysozoa</taxon>
        <taxon>Arthropoda</taxon>
        <taxon>Crustacea</taxon>
        <taxon>Multicrustacea</taxon>
        <taxon>Hexanauplia</taxon>
        <taxon>Copepoda</taxon>
        <taxon>Siphonostomatoida</taxon>
        <taxon>Caligidae</taxon>
        <taxon>Lepeophtheirus</taxon>
    </lineage>
</organism>
<dbReference type="GO" id="GO:0005737">
    <property type="term" value="C:cytoplasm"/>
    <property type="evidence" value="ECO:0007669"/>
    <property type="project" value="TreeGrafter"/>
</dbReference>
<comment type="similarity">
    <text evidence="1">Belongs to the WD repeat RAPTOR family.</text>
</comment>
<dbReference type="GO" id="GO:0030307">
    <property type="term" value="P:positive regulation of cell growth"/>
    <property type="evidence" value="ECO:0007669"/>
    <property type="project" value="TreeGrafter"/>
</dbReference>
<dbReference type="PANTHER" id="PTHR12848">
    <property type="entry name" value="REGULATORY-ASSOCIATED PROTEIN OF MTOR"/>
    <property type="match status" value="1"/>
</dbReference>
<dbReference type="InterPro" id="IPR000357">
    <property type="entry name" value="HEAT"/>
</dbReference>
<keyword evidence="3" id="KW-0677">Repeat</keyword>
<dbReference type="InterPro" id="IPR036322">
    <property type="entry name" value="WD40_repeat_dom_sf"/>
</dbReference>
<keyword evidence="2 4" id="KW-0853">WD repeat</keyword>
<dbReference type="PROSITE" id="PS50082">
    <property type="entry name" value="WD_REPEATS_2"/>
    <property type="match status" value="1"/>
</dbReference>
<dbReference type="Gene3D" id="1.25.10.10">
    <property type="entry name" value="Leucine-rich Repeat Variant"/>
    <property type="match status" value="1"/>
</dbReference>
<dbReference type="PANTHER" id="PTHR12848:SF16">
    <property type="entry name" value="REGULATORY-ASSOCIATED PROTEIN OF MTOR"/>
    <property type="match status" value="1"/>
</dbReference>
<dbReference type="InterPro" id="IPR016024">
    <property type="entry name" value="ARM-type_fold"/>
</dbReference>
<dbReference type="InterPro" id="IPR011989">
    <property type="entry name" value="ARM-like"/>
</dbReference>
<dbReference type="InterPro" id="IPR001680">
    <property type="entry name" value="WD40_rpt"/>
</dbReference>
<dbReference type="GO" id="GO:0009267">
    <property type="term" value="P:cellular response to starvation"/>
    <property type="evidence" value="ECO:0007669"/>
    <property type="project" value="TreeGrafter"/>
</dbReference>
<dbReference type="PRINTS" id="PR01547">
    <property type="entry name" value="YEAST176DUF"/>
</dbReference>
<feature type="domain" description="Raptor N-terminal CASPase-like" evidence="6">
    <location>
        <begin position="47"/>
        <end position="200"/>
    </location>
</feature>
<dbReference type="SMART" id="SM01302">
    <property type="entry name" value="Raptor_N"/>
    <property type="match status" value="1"/>
</dbReference>
<dbReference type="GO" id="GO:0010506">
    <property type="term" value="P:regulation of autophagy"/>
    <property type="evidence" value="ECO:0007669"/>
    <property type="project" value="TreeGrafter"/>
</dbReference>
<dbReference type="EMBL" id="HACA01028248">
    <property type="protein sequence ID" value="CDW45609.1"/>
    <property type="molecule type" value="Transcribed_RNA"/>
</dbReference>
<sequence length="1341" mass="149548">MEATTLLENEDYPLAFIRPRHKMRISKEDESQDSSSTAATPWRLLERMKTVSVALVVCLNVGVDPPDVTKTSPCACIEAWIDPTLLNPTRALNLIGSALLRQYERWQPRARYRQSLDPTVDEVRRLAMALRKNARDERVLFHYNGHGVPKPTANGEIWVFNRNYTQYIPLSLYDLQTWMGSPSIFVYDCSNAGIIVIAFEQFARQHEKEYMEQVNSQGINSSSIPAPPGSPRNCIQLAACSANELLPMNPELPADLFTSCLTTPVKIVLRWFILQNKGKITPNVTLDMLDKIPGQLNDRRTMLGELNWIFTAITDTIAWNTLSRDLFQKLFRQDLLVASLFRNFLLAERIMRSYDCTPVSQPKLPPTHQHPMWQAWDLAVDMSLSQLPGIIDQKKSYVSSSFFEEQLTAFQVWLKYGRDNRKPPEQLPIVLQVLLSQDHRLRALDLLSRFLDLGPWAVNLALCVGIFPYVLRLLQSSARELRPLLVSIWTKILAVDSSCQADLARENCHNYFLLVLKDPIMMPEHRTGAAFVLASMVYNYKIGQRQAEHGNLISICLEQLDDHEPVLRQWLAIALGRVWDNHEPAKWRGARDNVHERLYELLNDPFPEVRTAAVFALGTFIHSTNDYTPNTHAESLDHKIALYLLNTVAEDASPMVRMELVVAIQWLVYAFEVNFINVIKGEKQQNAAVNKMPQTSNTLTPNMKRVSRIQASASSPSLDRLVQQTSKVSITSSTPSAISSYGGVYCKIYAGLVSLSIDPFDDVASMANQLLQYLKCRERERNSSKNLKDSSSSSSFSTPATRKVSATPIMQSSICEGKSSSSVPSSPANSNNSFLSAAKLESKAPSSSRKVKRRSSGEGVAGVDVIAGSNNYNTLPRNGRQHHPATPNSLQHLDLLSSSPTNTSMTTLVEKPCLSTEFVEWSSTYFSNELMKSDCTNTEPDLESPYHWERDWLNKRNDSIRFKASEQSQKFTYGVRNGNGGKIEEQLSVIRFSEPAYSLKFHPFNNYLAVGSKSIVNIYDIGTGAKVSSLSFSQNKSSRVTAIEYINAHEKAMLIAGSDDGSVRIWRDFDVEPALVTAWFAMPDLCSTTSKRVTGPLYGSKHGNSNGNNGGIKICWESVNRCLIAGGGDSRAIRLWDAEKELKIHEWTVSPETYVTHISCTDSTPWVYAVGFSDGSIRIMDKRLSTSCTQIYREHNTAILDLKLRGGIDGHSSPGSMVAGAGDGIIRFYEPRALSSCRTVQISDGGPRASGGNHSISSLSIHERAQIAASWTSSQVCSIHSLLSNGPQINAIKYYDGILGQRLVNVKSLQFHPHLMTLGVYARGASTTDSSITSFGFRSSS</sequence>
<dbReference type="Pfam" id="PF02985">
    <property type="entry name" value="HEAT"/>
    <property type="match status" value="1"/>
</dbReference>
<protein>
    <recommendedName>
        <fullName evidence="6">Raptor N-terminal CASPase-like domain-containing protein</fullName>
    </recommendedName>
</protein>
<evidence type="ECO:0000259" key="6">
    <source>
        <dbReference type="SMART" id="SM01302"/>
    </source>
</evidence>
<dbReference type="InterPro" id="IPR004083">
    <property type="entry name" value="Raptor"/>
</dbReference>
<dbReference type="InterPro" id="IPR015943">
    <property type="entry name" value="WD40/YVTN_repeat-like_dom_sf"/>
</dbReference>
<dbReference type="Pfam" id="PF14538">
    <property type="entry name" value="Raptor_N"/>
    <property type="match status" value="1"/>
</dbReference>
<proteinExistence type="inferred from homology"/>
<evidence type="ECO:0000256" key="2">
    <source>
        <dbReference type="ARBA" id="ARBA00022574"/>
    </source>
</evidence>
<dbReference type="GO" id="GO:0038202">
    <property type="term" value="P:TORC1 signaling"/>
    <property type="evidence" value="ECO:0007669"/>
    <property type="project" value="TreeGrafter"/>
</dbReference>
<evidence type="ECO:0000256" key="3">
    <source>
        <dbReference type="ARBA" id="ARBA00022737"/>
    </source>
</evidence>
<dbReference type="SUPFAM" id="SSF50978">
    <property type="entry name" value="WD40 repeat-like"/>
    <property type="match status" value="1"/>
</dbReference>
<dbReference type="SUPFAM" id="SSF48371">
    <property type="entry name" value="ARM repeat"/>
    <property type="match status" value="1"/>
</dbReference>
<dbReference type="Pfam" id="PF00400">
    <property type="entry name" value="WD40"/>
    <property type="match status" value="1"/>
</dbReference>
<feature type="region of interest" description="Disordered" evidence="5">
    <location>
        <begin position="782"/>
        <end position="808"/>
    </location>
</feature>
<dbReference type="GO" id="GO:0031931">
    <property type="term" value="C:TORC1 complex"/>
    <property type="evidence" value="ECO:0007669"/>
    <property type="project" value="InterPro"/>
</dbReference>
<dbReference type="OrthoDB" id="6368541at2759"/>